<sequence>MLKAHSLTPLNSQPDDYAIGGMSHPWGSHPHRPYLLPSLIPSSPLISSFLSSSTYSSTAPPTRRRCCRKVYNGSAVRRAR</sequence>
<organism evidence="1 2">
    <name type="scientific">Streptomyces albospinus</name>
    <dbReference type="NCBI Taxonomy" id="285515"/>
    <lineage>
        <taxon>Bacteria</taxon>
        <taxon>Bacillati</taxon>
        <taxon>Actinomycetota</taxon>
        <taxon>Actinomycetes</taxon>
        <taxon>Kitasatosporales</taxon>
        <taxon>Streptomycetaceae</taxon>
        <taxon>Streptomyces</taxon>
    </lineage>
</organism>
<protein>
    <submittedName>
        <fullName evidence="1">Uncharacterized protein</fullName>
    </submittedName>
</protein>
<reference evidence="2" key="1">
    <citation type="journal article" date="2019" name="Int. J. Syst. Evol. Microbiol.">
        <title>The Global Catalogue of Microorganisms (GCM) 10K type strain sequencing project: providing services to taxonomists for standard genome sequencing and annotation.</title>
        <authorList>
            <consortium name="The Broad Institute Genomics Platform"/>
            <consortium name="The Broad Institute Genome Sequencing Center for Infectious Disease"/>
            <person name="Wu L."/>
            <person name="Ma J."/>
        </authorList>
    </citation>
    <scope>NUCLEOTIDE SEQUENCE [LARGE SCALE GENOMIC DNA]</scope>
    <source>
        <strain evidence="2">JCM 3399</strain>
    </source>
</reference>
<name>A0ABQ2URX9_9ACTN</name>
<dbReference type="EMBL" id="BMRP01000003">
    <property type="protein sequence ID" value="GGU49707.1"/>
    <property type="molecule type" value="Genomic_DNA"/>
</dbReference>
<gene>
    <name evidence="1" type="ORF">GCM10010211_12380</name>
</gene>
<comment type="caution">
    <text evidence="1">The sequence shown here is derived from an EMBL/GenBank/DDBJ whole genome shotgun (WGS) entry which is preliminary data.</text>
</comment>
<evidence type="ECO:0000313" key="2">
    <source>
        <dbReference type="Proteomes" id="UP000654471"/>
    </source>
</evidence>
<dbReference type="Proteomes" id="UP000654471">
    <property type="component" value="Unassembled WGS sequence"/>
</dbReference>
<evidence type="ECO:0000313" key="1">
    <source>
        <dbReference type="EMBL" id="GGU49707.1"/>
    </source>
</evidence>
<keyword evidence="2" id="KW-1185">Reference proteome</keyword>
<proteinExistence type="predicted"/>
<accession>A0ABQ2URX9</accession>